<dbReference type="Gene3D" id="3.40.525.10">
    <property type="entry name" value="CRAL-TRIO lipid binding domain"/>
    <property type="match status" value="1"/>
</dbReference>
<dbReference type="Proteomes" id="UP000663877">
    <property type="component" value="Unassembled WGS sequence"/>
</dbReference>
<protein>
    <recommendedName>
        <fullName evidence="1">CRAL-TRIO domain-containing protein</fullName>
    </recommendedName>
</protein>
<dbReference type="SUPFAM" id="SSF46938">
    <property type="entry name" value="CRAL/TRIO N-terminal domain"/>
    <property type="match status" value="1"/>
</dbReference>
<gene>
    <name evidence="2" type="ORF">BJG266_LOCUS42571</name>
    <name evidence="3" type="ORF">QVE165_LOCUS59457</name>
</gene>
<dbReference type="CDD" id="cd00170">
    <property type="entry name" value="SEC14"/>
    <property type="match status" value="1"/>
</dbReference>
<evidence type="ECO:0000259" key="1">
    <source>
        <dbReference type="PROSITE" id="PS50191"/>
    </source>
</evidence>
<organism evidence="2 5">
    <name type="scientific">Adineta steineri</name>
    <dbReference type="NCBI Taxonomy" id="433720"/>
    <lineage>
        <taxon>Eukaryota</taxon>
        <taxon>Metazoa</taxon>
        <taxon>Spiralia</taxon>
        <taxon>Gnathifera</taxon>
        <taxon>Rotifera</taxon>
        <taxon>Eurotatoria</taxon>
        <taxon>Bdelloidea</taxon>
        <taxon>Adinetida</taxon>
        <taxon>Adinetidae</taxon>
        <taxon>Adineta</taxon>
    </lineage>
</organism>
<keyword evidence="4" id="KW-1185">Reference proteome</keyword>
<dbReference type="InterPro" id="IPR036865">
    <property type="entry name" value="CRAL-TRIO_dom_sf"/>
</dbReference>
<dbReference type="EMBL" id="CAJNOM010003070">
    <property type="protein sequence ID" value="CAF1641301.1"/>
    <property type="molecule type" value="Genomic_DNA"/>
</dbReference>
<sequence>MYILKFVYDDLKSCRRSYLEYKSKIKLNNRLNDDEEENELQFEVYRFLRAKKWNTTQTITSILEMIQWRIDNHVDTILNDQSVISQMELFEKLVLTAFHGHTKAYQPLYIEKTDQMYVDEILKTFTIEEMIQGHIYWLEYNCQQARDFSRQLGQHIETFAIIYDLNGMKLDIRKLLHSCKEIFYVDESYYPERLGQTFVLNPPTVFPVIWNLIKHFLDPVTKTKILVLKKGHETTETLLEYIDSEQLSCEYGENCHSCSTSLDCLPNINQPKLLRYLLKYHSFIVL</sequence>
<dbReference type="PROSITE" id="PS50191">
    <property type="entry name" value="CRAL_TRIO"/>
    <property type="match status" value="1"/>
</dbReference>
<comment type="caution">
    <text evidence="2">The sequence shown here is derived from an EMBL/GenBank/DDBJ whole genome shotgun (WGS) entry which is preliminary data.</text>
</comment>
<dbReference type="SMART" id="SM00516">
    <property type="entry name" value="SEC14"/>
    <property type="match status" value="1"/>
</dbReference>
<proteinExistence type="predicted"/>
<evidence type="ECO:0000313" key="4">
    <source>
        <dbReference type="Proteomes" id="UP000663832"/>
    </source>
</evidence>
<dbReference type="OrthoDB" id="1434354at2759"/>
<evidence type="ECO:0000313" key="2">
    <source>
        <dbReference type="EMBL" id="CAF1490271.1"/>
    </source>
</evidence>
<dbReference type="SUPFAM" id="SSF52087">
    <property type="entry name" value="CRAL/TRIO domain"/>
    <property type="match status" value="1"/>
</dbReference>
<dbReference type="Proteomes" id="UP000663832">
    <property type="component" value="Unassembled WGS sequence"/>
</dbReference>
<dbReference type="EMBL" id="CAJNOI010002743">
    <property type="protein sequence ID" value="CAF1490271.1"/>
    <property type="molecule type" value="Genomic_DNA"/>
</dbReference>
<accession>A0A815SHN1</accession>
<evidence type="ECO:0000313" key="3">
    <source>
        <dbReference type="EMBL" id="CAF1641301.1"/>
    </source>
</evidence>
<dbReference type="Pfam" id="PF00650">
    <property type="entry name" value="CRAL_TRIO"/>
    <property type="match status" value="1"/>
</dbReference>
<dbReference type="PANTHER" id="PTHR45657:SF1">
    <property type="entry name" value="CRAL-TRIO DOMAIN-CONTAINING PROTEIN YKL091C-RELATED"/>
    <property type="match status" value="1"/>
</dbReference>
<dbReference type="InterPro" id="IPR051026">
    <property type="entry name" value="PI/PC_transfer"/>
</dbReference>
<evidence type="ECO:0000313" key="5">
    <source>
        <dbReference type="Proteomes" id="UP000663877"/>
    </source>
</evidence>
<dbReference type="InterPro" id="IPR036273">
    <property type="entry name" value="CRAL/TRIO_N_dom_sf"/>
</dbReference>
<feature type="domain" description="CRAL-TRIO" evidence="1">
    <location>
        <begin position="86"/>
        <end position="259"/>
    </location>
</feature>
<dbReference type="InterPro" id="IPR001251">
    <property type="entry name" value="CRAL-TRIO_dom"/>
</dbReference>
<dbReference type="PANTHER" id="PTHR45657">
    <property type="entry name" value="CRAL-TRIO DOMAIN-CONTAINING PROTEIN YKL091C-RELATED"/>
    <property type="match status" value="1"/>
</dbReference>
<reference evidence="2" key="1">
    <citation type="submission" date="2021-02" db="EMBL/GenBank/DDBJ databases">
        <authorList>
            <person name="Nowell W R."/>
        </authorList>
    </citation>
    <scope>NUCLEOTIDE SEQUENCE</scope>
</reference>
<name>A0A815SHN1_9BILA</name>
<dbReference type="AlphaFoldDB" id="A0A815SHN1"/>